<dbReference type="EMBL" id="WIXE01005127">
    <property type="protein sequence ID" value="KAK5982432.1"/>
    <property type="molecule type" value="Genomic_DNA"/>
</dbReference>
<sequence>VQFNSVSNATFLQRLKDETSLYPSTYGCVNLPFYRPMYTFLTDRNLRDTAVTIITQFPPADDDLYREKLQEL</sequence>
<dbReference type="AlphaFoldDB" id="A0AAN8FP30"/>
<comment type="caution">
    <text evidence="1">The sequence shown here is derived from an EMBL/GenBank/DDBJ whole genome shotgun (WGS) entry which is preliminary data.</text>
</comment>
<evidence type="ECO:0000313" key="2">
    <source>
        <dbReference type="Proteomes" id="UP001331761"/>
    </source>
</evidence>
<dbReference type="Proteomes" id="UP001331761">
    <property type="component" value="Unassembled WGS sequence"/>
</dbReference>
<evidence type="ECO:0000313" key="1">
    <source>
        <dbReference type="EMBL" id="KAK5982432.1"/>
    </source>
</evidence>
<name>A0AAN8FP30_TRICO</name>
<feature type="non-terminal residue" evidence="1">
    <location>
        <position position="1"/>
    </location>
</feature>
<gene>
    <name evidence="1" type="ORF">GCK32_021344</name>
</gene>
<proteinExistence type="predicted"/>
<reference evidence="1 2" key="1">
    <citation type="submission" date="2019-10" db="EMBL/GenBank/DDBJ databases">
        <title>Assembly and Annotation for the nematode Trichostrongylus colubriformis.</title>
        <authorList>
            <person name="Martin J."/>
        </authorList>
    </citation>
    <scope>NUCLEOTIDE SEQUENCE [LARGE SCALE GENOMIC DNA]</scope>
    <source>
        <strain evidence="1">G859</strain>
        <tissue evidence="1">Whole worm</tissue>
    </source>
</reference>
<organism evidence="1 2">
    <name type="scientific">Trichostrongylus colubriformis</name>
    <name type="common">Black scour worm</name>
    <dbReference type="NCBI Taxonomy" id="6319"/>
    <lineage>
        <taxon>Eukaryota</taxon>
        <taxon>Metazoa</taxon>
        <taxon>Ecdysozoa</taxon>
        <taxon>Nematoda</taxon>
        <taxon>Chromadorea</taxon>
        <taxon>Rhabditida</taxon>
        <taxon>Rhabditina</taxon>
        <taxon>Rhabditomorpha</taxon>
        <taxon>Strongyloidea</taxon>
        <taxon>Trichostrongylidae</taxon>
        <taxon>Trichostrongylus</taxon>
    </lineage>
</organism>
<protein>
    <submittedName>
        <fullName evidence="1">Uncharacterized protein</fullName>
    </submittedName>
</protein>
<accession>A0AAN8FP30</accession>
<keyword evidence="2" id="KW-1185">Reference proteome</keyword>
<feature type="non-terminal residue" evidence="1">
    <location>
        <position position="72"/>
    </location>
</feature>